<dbReference type="AlphaFoldDB" id="A0A8J4XG43"/>
<feature type="non-terminal residue" evidence="1">
    <location>
        <position position="54"/>
    </location>
</feature>
<reference evidence="1" key="1">
    <citation type="submission" date="2020-07" db="EMBL/GenBank/DDBJ databases">
        <title>Clarias magur genome sequencing, assembly and annotation.</title>
        <authorList>
            <person name="Kushwaha B."/>
            <person name="Kumar R."/>
            <person name="Das P."/>
            <person name="Joshi C.G."/>
            <person name="Kumar D."/>
            <person name="Nagpure N.S."/>
            <person name="Pandey M."/>
            <person name="Agarwal S."/>
            <person name="Srivastava S."/>
            <person name="Singh M."/>
            <person name="Sahoo L."/>
            <person name="Jayasankar P."/>
            <person name="Meher P.K."/>
            <person name="Koringa P.G."/>
            <person name="Iquebal M.A."/>
            <person name="Das S.P."/>
            <person name="Bit A."/>
            <person name="Patnaik S."/>
            <person name="Patel N."/>
            <person name="Shah T.M."/>
            <person name="Hinsu A."/>
            <person name="Jena J.K."/>
        </authorList>
    </citation>
    <scope>NUCLEOTIDE SEQUENCE</scope>
    <source>
        <strain evidence="1">CIFAMagur01</strain>
        <tissue evidence="1">Testis</tissue>
    </source>
</reference>
<accession>A0A8J4XG43</accession>
<sequence>LLVSSQRCGKTSSLEIQGWMATQTKSPTFDVGLGQCALELHTCLREFLTHHCDH</sequence>
<evidence type="ECO:0000313" key="2">
    <source>
        <dbReference type="Proteomes" id="UP000727407"/>
    </source>
</evidence>
<organism evidence="1 2">
    <name type="scientific">Clarias magur</name>
    <name type="common">Asian catfish</name>
    <name type="synonym">Macropteronotus magur</name>
    <dbReference type="NCBI Taxonomy" id="1594786"/>
    <lineage>
        <taxon>Eukaryota</taxon>
        <taxon>Metazoa</taxon>
        <taxon>Chordata</taxon>
        <taxon>Craniata</taxon>
        <taxon>Vertebrata</taxon>
        <taxon>Euteleostomi</taxon>
        <taxon>Actinopterygii</taxon>
        <taxon>Neopterygii</taxon>
        <taxon>Teleostei</taxon>
        <taxon>Ostariophysi</taxon>
        <taxon>Siluriformes</taxon>
        <taxon>Clariidae</taxon>
        <taxon>Clarias</taxon>
    </lineage>
</organism>
<name>A0A8J4XG43_CLAMG</name>
<comment type="caution">
    <text evidence="1">The sequence shown here is derived from an EMBL/GenBank/DDBJ whole genome shotgun (WGS) entry which is preliminary data.</text>
</comment>
<protein>
    <submittedName>
        <fullName evidence="1">Uncharacterized protein</fullName>
    </submittedName>
</protein>
<gene>
    <name evidence="1" type="ORF">DAT39_003138</name>
</gene>
<evidence type="ECO:0000313" key="1">
    <source>
        <dbReference type="EMBL" id="KAF5907035.1"/>
    </source>
</evidence>
<keyword evidence="2" id="KW-1185">Reference proteome</keyword>
<feature type="non-terminal residue" evidence="1">
    <location>
        <position position="1"/>
    </location>
</feature>
<proteinExistence type="predicted"/>
<dbReference type="EMBL" id="QNUK01000025">
    <property type="protein sequence ID" value="KAF5907035.1"/>
    <property type="molecule type" value="Genomic_DNA"/>
</dbReference>
<dbReference type="Proteomes" id="UP000727407">
    <property type="component" value="Unassembled WGS sequence"/>
</dbReference>